<evidence type="ECO:0000256" key="1">
    <source>
        <dbReference type="SAM" id="SignalP"/>
    </source>
</evidence>
<keyword evidence="1" id="KW-0732">Signal</keyword>
<proteinExistence type="predicted"/>
<reference evidence="3 4" key="1">
    <citation type="submission" date="2019-07" db="EMBL/GenBank/DDBJ databases">
        <title>Genomic Encyclopedia of Archaeal and Bacterial Type Strains, Phase II (KMG-II): from individual species to whole genera.</title>
        <authorList>
            <person name="Goeker M."/>
        </authorList>
    </citation>
    <scope>NUCLEOTIDE SEQUENCE [LARGE SCALE GENOMIC DNA]</scope>
    <source>
        <strain evidence="3 4">DSM 21935</strain>
    </source>
</reference>
<organism evidence="3 4">
    <name type="scientific">Fodinibius salinus</name>
    <dbReference type="NCBI Taxonomy" id="860790"/>
    <lineage>
        <taxon>Bacteria</taxon>
        <taxon>Pseudomonadati</taxon>
        <taxon>Balneolota</taxon>
        <taxon>Balneolia</taxon>
        <taxon>Balneolales</taxon>
        <taxon>Balneolaceae</taxon>
        <taxon>Fodinibius</taxon>
    </lineage>
</organism>
<feature type="chain" id="PRO_5022701952" evidence="1">
    <location>
        <begin position="23"/>
        <end position="186"/>
    </location>
</feature>
<dbReference type="Proteomes" id="UP000324595">
    <property type="component" value="Unassembled WGS sequence"/>
</dbReference>
<evidence type="ECO:0000259" key="2">
    <source>
        <dbReference type="Pfam" id="PF05257"/>
    </source>
</evidence>
<dbReference type="Pfam" id="PF05257">
    <property type="entry name" value="CHAP"/>
    <property type="match status" value="1"/>
</dbReference>
<dbReference type="InterPro" id="IPR007921">
    <property type="entry name" value="CHAP_dom"/>
</dbReference>
<keyword evidence="4" id="KW-1185">Reference proteome</keyword>
<feature type="signal peptide" evidence="1">
    <location>
        <begin position="1"/>
        <end position="22"/>
    </location>
</feature>
<protein>
    <submittedName>
        <fullName evidence="3">CHAP domain-containing protein</fullName>
    </submittedName>
</protein>
<dbReference type="EMBL" id="VNHY01000004">
    <property type="protein sequence ID" value="TYP92095.1"/>
    <property type="molecule type" value="Genomic_DNA"/>
</dbReference>
<accession>A0A5D3YFU2</accession>
<sequence length="186" mass="20737">MRLFSWLLLLSFLPVLLPSAKAQFPAHVDTALTYFGPKEQVRENYGLDIKKFLGSVGLGQGYPYCAAFNSYCLDAAGAVEPTVRSASSRDFITEQSIDAKKVLRGQKNVPRGWIHVMPKGETPYGHTGIVIKQFNNAKVLAIDANTGTGLEGESEREGQGVWVRIRQIYSSCYFCIKYFTPVKYEN</sequence>
<gene>
    <name evidence="3" type="ORF">LX73_2343</name>
</gene>
<comment type="caution">
    <text evidence="3">The sequence shown here is derived from an EMBL/GenBank/DDBJ whole genome shotgun (WGS) entry which is preliminary data.</text>
</comment>
<evidence type="ECO:0000313" key="3">
    <source>
        <dbReference type="EMBL" id="TYP92095.1"/>
    </source>
</evidence>
<dbReference type="AlphaFoldDB" id="A0A5D3YFU2"/>
<evidence type="ECO:0000313" key="4">
    <source>
        <dbReference type="Proteomes" id="UP000324595"/>
    </source>
</evidence>
<name>A0A5D3YFU2_9BACT</name>
<feature type="domain" description="Peptidase C51" evidence="2">
    <location>
        <begin position="59"/>
        <end position="145"/>
    </location>
</feature>